<dbReference type="PANTHER" id="PTHR38451:SF1">
    <property type="entry name" value="TRNA (ADENINE(22)-N(1))-METHYLTRANSFERASE"/>
    <property type="match status" value="1"/>
</dbReference>
<evidence type="ECO:0000313" key="1">
    <source>
        <dbReference type="EMBL" id="AUN98413.1"/>
    </source>
</evidence>
<reference evidence="1 2" key="1">
    <citation type="submission" date="2018-01" db="EMBL/GenBank/DDBJ databases">
        <title>Complete genome sequence of Bacteriovorax stolpii DSM12778.</title>
        <authorList>
            <person name="Tang B."/>
            <person name="Chang J."/>
        </authorList>
    </citation>
    <scope>NUCLEOTIDE SEQUENCE [LARGE SCALE GENOMIC DNA]</scope>
    <source>
        <strain evidence="1 2">DSM 12778</strain>
    </source>
</reference>
<dbReference type="PANTHER" id="PTHR38451">
    <property type="entry name" value="TRNA (ADENINE(22)-N(1))-METHYLTRANSFERASE"/>
    <property type="match status" value="1"/>
</dbReference>
<dbReference type="AlphaFoldDB" id="A0A2K9NSB9"/>
<dbReference type="Proteomes" id="UP000235584">
    <property type="component" value="Chromosome"/>
</dbReference>
<protein>
    <submittedName>
        <fullName evidence="1">Uncharacterized protein</fullName>
    </submittedName>
</protein>
<dbReference type="EMBL" id="CP025704">
    <property type="protein sequence ID" value="AUN98413.1"/>
    <property type="molecule type" value="Genomic_DNA"/>
</dbReference>
<gene>
    <name evidence="1" type="ORF">C0V70_09910</name>
</gene>
<evidence type="ECO:0000313" key="2">
    <source>
        <dbReference type="Proteomes" id="UP000235584"/>
    </source>
</evidence>
<keyword evidence="2" id="KW-1185">Reference proteome</keyword>
<name>A0A2K9NSB9_BACTC</name>
<dbReference type="InterPro" id="IPR029063">
    <property type="entry name" value="SAM-dependent_MTases_sf"/>
</dbReference>
<dbReference type="Gene3D" id="3.40.50.150">
    <property type="entry name" value="Vaccinia Virus protein VP39"/>
    <property type="match status" value="1"/>
</dbReference>
<dbReference type="Pfam" id="PF12847">
    <property type="entry name" value="Methyltransf_18"/>
    <property type="match status" value="1"/>
</dbReference>
<sequence>MQTFIEKALDHSPFWDVCCDHGYVGIGALYTKRFSHVHFVDQVPHIIERLDQLIKQSPDFKEDFPYSLHTMSGESLDGDITGTFLIAGVGGMTIKNILSAALKKETLKAQRLLLSPHTDEAVMSAYIMSEDFKNYYSIKERLMLLDGKKHRPLYILDRN</sequence>
<proteinExistence type="predicted"/>
<dbReference type="KEGG" id="bsto:C0V70_09910"/>
<organism evidence="1 2">
    <name type="scientific">Bacteriovorax stolpii</name>
    <name type="common">Bdellovibrio stolpii</name>
    <dbReference type="NCBI Taxonomy" id="960"/>
    <lineage>
        <taxon>Bacteria</taxon>
        <taxon>Pseudomonadati</taxon>
        <taxon>Bdellovibrionota</taxon>
        <taxon>Bacteriovoracia</taxon>
        <taxon>Bacteriovoracales</taxon>
        <taxon>Bacteriovoracaceae</taxon>
        <taxon>Bacteriovorax</taxon>
    </lineage>
</organism>
<dbReference type="RefSeq" id="WP_102243704.1">
    <property type="nucleotide sequence ID" value="NZ_CP025704.1"/>
</dbReference>
<accession>A0A2K9NSB9</accession>